<gene>
    <name evidence="1" type="ORF">IE53DRAFT_359843</name>
</gene>
<keyword evidence="2" id="KW-1185">Reference proteome</keyword>
<name>A0ACD0P6Q9_9BASI</name>
<reference evidence="1 2" key="1">
    <citation type="journal article" date="2018" name="Mol. Biol. Evol.">
        <title>Broad Genomic Sampling Reveals a Smut Pathogenic Ancestry of the Fungal Clade Ustilaginomycotina.</title>
        <authorList>
            <person name="Kijpornyongpan T."/>
            <person name="Mondo S.J."/>
            <person name="Barry K."/>
            <person name="Sandor L."/>
            <person name="Lee J."/>
            <person name="Lipzen A."/>
            <person name="Pangilinan J."/>
            <person name="LaButti K."/>
            <person name="Hainaut M."/>
            <person name="Henrissat B."/>
            <person name="Grigoriev I.V."/>
            <person name="Spatafora J.W."/>
            <person name="Aime M.C."/>
        </authorList>
    </citation>
    <scope>NUCLEOTIDE SEQUENCE [LARGE SCALE GENOMIC DNA]</scope>
    <source>
        <strain evidence="1 2">SA 807</strain>
    </source>
</reference>
<evidence type="ECO:0000313" key="2">
    <source>
        <dbReference type="Proteomes" id="UP000245626"/>
    </source>
</evidence>
<sequence length="310" mass="34570">MESWARDRGAGWSPRSISSPQYADRPSPLFGRQANVIGHGGQRQRSFQLKSPRHSLNKDMREECRVGVSPYASGDRQRRRESTKEKDSMLKDKKATIPTELDRDIKGDSTDPSLEEGECYFENLEKKLNPHESGSVEPARRKDEPLPLDSREDKEALLRARLKATLEELARIEKEKADGQREDGNVAVDDAFDTYKNKNEETGKLGATRFESSQDVKMGVNRIKQPSGGEAVCFRKEVRNDGHTPPTGIQQGNGFAGTDLDNSSKRENSSKVSDESTSLQYASFCEKKGKDDGTMEEDPTIDASWPLGSA</sequence>
<accession>A0ACD0P6Q9</accession>
<protein>
    <submittedName>
        <fullName evidence="1">Uncharacterized protein</fullName>
    </submittedName>
</protein>
<dbReference type="Proteomes" id="UP000245626">
    <property type="component" value="Unassembled WGS sequence"/>
</dbReference>
<evidence type="ECO:0000313" key="1">
    <source>
        <dbReference type="EMBL" id="PWN53634.1"/>
    </source>
</evidence>
<dbReference type="EMBL" id="KZ819716">
    <property type="protein sequence ID" value="PWN53634.1"/>
    <property type="molecule type" value="Genomic_DNA"/>
</dbReference>
<proteinExistence type="predicted"/>
<organism evidence="1 2">
    <name type="scientific">Violaceomyces palustris</name>
    <dbReference type="NCBI Taxonomy" id="1673888"/>
    <lineage>
        <taxon>Eukaryota</taxon>
        <taxon>Fungi</taxon>
        <taxon>Dikarya</taxon>
        <taxon>Basidiomycota</taxon>
        <taxon>Ustilaginomycotina</taxon>
        <taxon>Ustilaginomycetes</taxon>
        <taxon>Violaceomycetales</taxon>
        <taxon>Violaceomycetaceae</taxon>
        <taxon>Violaceomyces</taxon>
    </lineage>
</organism>